<keyword evidence="2" id="KW-1184">Jasmonic acid signaling pathway</keyword>
<dbReference type="Pfam" id="PF06200">
    <property type="entry name" value="tify"/>
    <property type="match status" value="1"/>
</dbReference>
<evidence type="ECO:0000256" key="1">
    <source>
        <dbReference type="ARBA" id="ARBA00008614"/>
    </source>
</evidence>
<reference evidence="5 6" key="1">
    <citation type="journal article" date="2020" name="Nat. Commun.">
        <title>Genome of Tripterygium wilfordii and identification of cytochrome P450 involved in triptolide biosynthesis.</title>
        <authorList>
            <person name="Tu L."/>
            <person name="Su P."/>
            <person name="Zhang Z."/>
            <person name="Gao L."/>
            <person name="Wang J."/>
            <person name="Hu T."/>
            <person name="Zhou J."/>
            <person name="Zhang Y."/>
            <person name="Zhao Y."/>
            <person name="Liu Y."/>
            <person name="Song Y."/>
            <person name="Tong Y."/>
            <person name="Lu Y."/>
            <person name="Yang J."/>
            <person name="Xu C."/>
            <person name="Jia M."/>
            <person name="Peters R.J."/>
            <person name="Huang L."/>
            <person name="Gao W."/>
        </authorList>
    </citation>
    <scope>NUCLEOTIDE SEQUENCE [LARGE SCALE GENOMIC DNA]</scope>
    <source>
        <strain evidence="6">cv. XIE 37</strain>
        <tissue evidence="5">Leaf</tissue>
    </source>
</reference>
<evidence type="ECO:0000256" key="2">
    <source>
        <dbReference type="RuleBase" id="RU369065"/>
    </source>
</evidence>
<comment type="function">
    <text evidence="2">Repressor of jasmonate responses.</text>
</comment>
<comment type="subcellular location">
    <subcellularLocation>
        <location evidence="2">Nucleus</location>
    </subcellularLocation>
</comment>
<accession>A0A7J7BW49</accession>
<dbReference type="GO" id="GO:0005634">
    <property type="term" value="C:nucleus"/>
    <property type="evidence" value="ECO:0007669"/>
    <property type="project" value="UniProtKB-SubCell"/>
</dbReference>
<dbReference type="Proteomes" id="UP000593562">
    <property type="component" value="Unassembled WGS sequence"/>
</dbReference>
<dbReference type="GO" id="GO:2000022">
    <property type="term" value="P:regulation of jasmonic acid mediated signaling pathway"/>
    <property type="evidence" value="ECO:0007669"/>
    <property type="project" value="UniProtKB-UniRule"/>
</dbReference>
<comment type="similarity">
    <text evidence="1 2">Belongs to the TIFY/JAZ family.</text>
</comment>
<dbReference type="Pfam" id="PF09425">
    <property type="entry name" value="Jas_motif"/>
    <property type="match status" value="1"/>
</dbReference>
<comment type="caution">
    <text evidence="5">The sequence shown here is derived from an EMBL/GenBank/DDBJ whole genome shotgun (WGS) entry which is preliminary data.</text>
</comment>
<keyword evidence="2" id="KW-0539">Nucleus</keyword>
<dbReference type="FunCoup" id="A0A7J7BW49">
    <property type="interactions" value="1405"/>
</dbReference>
<evidence type="ECO:0000313" key="6">
    <source>
        <dbReference type="Proteomes" id="UP000593562"/>
    </source>
</evidence>
<evidence type="ECO:0000259" key="4">
    <source>
        <dbReference type="PROSITE" id="PS51320"/>
    </source>
</evidence>
<dbReference type="SMART" id="SM00979">
    <property type="entry name" value="TIFY"/>
    <property type="match status" value="1"/>
</dbReference>
<name>A0A7J7BW49_TRIWF</name>
<organism evidence="5 6">
    <name type="scientific">Tripterygium wilfordii</name>
    <name type="common">Thunder God vine</name>
    <dbReference type="NCBI Taxonomy" id="458696"/>
    <lineage>
        <taxon>Eukaryota</taxon>
        <taxon>Viridiplantae</taxon>
        <taxon>Streptophyta</taxon>
        <taxon>Embryophyta</taxon>
        <taxon>Tracheophyta</taxon>
        <taxon>Spermatophyta</taxon>
        <taxon>Magnoliopsida</taxon>
        <taxon>eudicotyledons</taxon>
        <taxon>Gunneridae</taxon>
        <taxon>Pentapetalae</taxon>
        <taxon>rosids</taxon>
        <taxon>fabids</taxon>
        <taxon>Celastrales</taxon>
        <taxon>Celastraceae</taxon>
        <taxon>Tripterygium</taxon>
    </lineage>
</organism>
<dbReference type="PANTHER" id="PTHR33077:SF140">
    <property type="entry name" value="PROTEIN TIFY 10B"/>
    <property type="match status" value="1"/>
</dbReference>
<feature type="region of interest" description="Disordered" evidence="3">
    <location>
        <begin position="1"/>
        <end position="23"/>
    </location>
</feature>
<comment type="domain">
    <text evidence="2">The jas domain is required for interaction with COI1.</text>
</comment>
<dbReference type="AlphaFoldDB" id="A0A7J7BW49"/>
<evidence type="ECO:0000313" key="5">
    <source>
        <dbReference type="EMBL" id="KAF5726101.1"/>
    </source>
</evidence>
<dbReference type="InParanoid" id="A0A7J7BW49"/>
<dbReference type="GO" id="GO:0031347">
    <property type="term" value="P:regulation of defense response"/>
    <property type="evidence" value="ECO:0007669"/>
    <property type="project" value="UniProtKB-UniRule"/>
</dbReference>
<feature type="domain" description="Tify" evidence="4">
    <location>
        <begin position="123"/>
        <end position="158"/>
    </location>
</feature>
<keyword evidence="6" id="KW-1185">Reference proteome</keyword>
<gene>
    <name evidence="5" type="ORF">HS088_TW23G00842</name>
</gene>
<dbReference type="EMBL" id="JAAARO010000023">
    <property type="protein sequence ID" value="KAF5726101.1"/>
    <property type="molecule type" value="Genomic_DNA"/>
</dbReference>
<feature type="compositionally biased region" description="Polar residues" evidence="3">
    <location>
        <begin position="1"/>
        <end position="10"/>
    </location>
</feature>
<evidence type="ECO:0000256" key="3">
    <source>
        <dbReference type="SAM" id="MobiDB-lite"/>
    </source>
</evidence>
<protein>
    <recommendedName>
        <fullName evidence="2">Protein TIFY</fullName>
    </recommendedName>
    <alternativeName>
        <fullName evidence="2">Jasmonate ZIM domain-containing protein</fullName>
    </alternativeName>
</protein>
<proteinExistence type="inferred from homology"/>
<dbReference type="PROSITE" id="PS51320">
    <property type="entry name" value="TIFY"/>
    <property type="match status" value="1"/>
</dbReference>
<dbReference type="InterPro" id="IPR010399">
    <property type="entry name" value="Tify_dom"/>
</dbReference>
<sequence>MSTATESSEFGEQKPAGRFPEKSSFSHKCSLLSQYLKEFGSFGDLSLGMTCNIEGNGNGKPEMLRRAATVLNLFPISEKPGEVLGQNNAKMLKPMNLFPETTGFHVFKEEELPKRADSCYAAGELQTAQMTIFYGGQVFVFNDFSADKMKEIMLLASEGNAQCGTTFPSTHRNIASKPVEARSLSPPNISPNFVNDLKQDCIQTPTQPLVSAVLPLTRKASLQSFLEKRRDRITARAPYQTRNPKAALSKLPDLHPCFLLYLMIHLEAKYVAINKYFPRNLNKHWQTEFENLALKCMQHLPPPPPPPQ</sequence>
<dbReference type="PANTHER" id="PTHR33077">
    <property type="entry name" value="PROTEIN TIFY 4A-RELATED-RELATED"/>
    <property type="match status" value="1"/>
</dbReference>
<dbReference type="GO" id="GO:0009611">
    <property type="term" value="P:response to wounding"/>
    <property type="evidence" value="ECO:0007669"/>
    <property type="project" value="UniProtKB-UniRule"/>
</dbReference>
<dbReference type="InterPro" id="IPR018467">
    <property type="entry name" value="CCT_CS"/>
</dbReference>
<dbReference type="InterPro" id="IPR040390">
    <property type="entry name" value="TIFY/JAZ"/>
</dbReference>